<dbReference type="EMBL" id="JBIRYI010000023">
    <property type="protein sequence ID" value="MFI2490320.1"/>
    <property type="molecule type" value="Genomic_DNA"/>
</dbReference>
<keyword evidence="1" id="KW-0812">Transmembrane</keyword>
<evidence type="ECO:0000313" key="2">
    <source>
        <dbReference type="EMBL" id="MFI2490320.1"/>
    </source>
</evidence>
<organism evidence="2 3">
    <name type="scientific">Promicromonospora kroppenstedtii</name>
    <dbReference type="NCBI Taxonomy" id="440482"/>
    <lineage>
        <taxon>Bacteria</taxon>
        <taxon>Bacillati</taxon>
        <taxon>Actinomycetota</taxon>
        <taxon>Actinomycetes</taxon>
        <taxon>Micrococcales</taxon>
        <taxon>Promicromonosporaceae</taxon>
        <taxon>Promicromonospora</taxon>
    </lineage>
</organism>
<keyword evidence="1" id="KW-1133">Transmembrane helix</keyword>
<evidence type="ECO:0000256" key="1">
    <source>
        <dbReference type="SAM" id="Phobius"/>
    </source>
</evidence>
<dbReference type="Proteomes" id="UP001611580">
    <property type="component" value="Unassembled WGS sequence"/>
</dbReference>
<feature type="transmembrane region" description="Helical" evidence="1">
    <location>
        <begin position="89"/>
        <end position="110"/>
    </location>
</feature>
<dbReference type="RefSeq" id="WP_397408091.1">
    <property type="nucleotide sequence ID" value="NZ_JBIRYI010000023.1"/>
</dbReference>
<feature type="transmembrane region" description="Helical" evidence="1">
    <location>
        <begin position="51"/>
        <end position="69"/>
    </location>
</feature>
<gene>
    <name evidence="2" type="ORF">ACH47X_25645</name>
</gene>
<comment type="caution">
    <text evidence="2">The sequence shown here is derived from an EMBL/GenBank/DDBJ whole genome shotgun (WGS) entry which is preliminary data.</text>
</comment>
<evidence type="ECO:0000313" key="3">
    <source>
        <dbReference type="Proteomes" id="UP001611580"/>
    </source>
</evidence>
<accession>A0ABW7XSW7</accession>
<keyword evidence="3" id="KW-1185">Reference proteome</keyword>
<name>A0ABW7XSW7_9MICO</name>
<keyword evidence="1" id="KW-0472">Membrane</keyword>
<reference evidence="2 3" key="1">
    <citation type="submission" date="2024-10" db="EMBL/GenBank/DDBJ databases">
        <title>The Natural Products Discovery Center: Release of the First 8490 Sequenced Strains for Exploring Actinobacteria Biosynthetic Diversity.</title>
        <authorList>
            <person name="Kalkreuter E."/>
            <person name="Kautsar S.A."/>
            <person name="Yang D."/>
            <person name="Bader C.D."/>
            <person name="Teijaro C.N."/>
            <person name="Fluegel L."/>
            <person name="Davis C.M."/>
            <person name="Simpson J.R."/>
            <person name="Lauterbach L."/>
            <person name="Steele A.D."/>
            <person name="Gui C."/>
            <person name="Meng S."/>
            <person name="Li G."/>
            <person name="Viehrig K."/>
            <person name="Ye F."/>
            <person name="Su P."/>
            <person name="Kiefer A.F."/>
            <person name="Nichols A."/>
            <person name="Cepeda A.J."/>
            <person name="Yan W."/>
            <person name="Fan B."/>
            <person name="Jiang Y."/>
            <person name="Adhikari A."/>
            <person name="Zheng C.-J."/>
            <person name="Schuster L."/>
            <person name="Cowan T.M."/>
            <person name="Smanski M.J."/>
            <person name="Chevrette M.G."/>
            <person name="De Carvalho L.P.S."/>
            <person name="Shen B."/>
        </authorList>
    </citation>
    <scope>NUCLEOTIDE SEQUENCE [LARGE SCALE GENOMIC DNA]</scope>
    <source>
        <strain evidence="2 3">NPDC019481</strain>
    </source>
</reference>
<feature type="transmembrane region" description="Helical" evidence="1">
    <location>
        <begin position="12"/>
        <end position="31"/>
    </location>
</feature>
<feature type="transmembrane region" description="Helical" evidence="1">
    <location>
        <begin position="130"/>
        <end position="151"/>
    </location>
</feature>
<protein>
    <submittedName>
        <fullName evidence="2">Uncharacterized protein</fullName>
    </submittedName>
</protein>
<proteinExistence type="predicted"/>
<sequence length="168" mass="17942">MPGALAILAETWRFFARHYPVVLAFGALASAQRFLSVSGTADWAGGAGGEIFTAVARIAFIAWAAATLLRGTAWQGAGARWSAWNTRNWPTVLASMGLLALFLVIFKVIPDALAGHVGDIERETWLAWELAIKNITVIPFTMLWMMALLAVHPLASAAPAEPAGEPVS</sequence>